<proteinExistence type="predicted"/>
<dbReference type="EnsemblMetazoa" id="GAUT017206-RA">
    <property type="protein sequence ID" value="GAUT017206-PA"/>
    <property type="gene ID" value="GAUT017206"/>
</dbReference>
<dbReference type="VEuPathDB" id="VectorBase:GAUT017206"/>
<reference evidence="1" key="1">
    <citation type="submission" date="2020-05" db="UniProtKB">
        <authorList>
            <consortium name="EnsemblMetazoa"/>
        </authorList>
    </citation>
    <scope>IDENTIFICATION</scope>
    <source>
        <strain evidence="1">TTRI</strain>
    </source>
</reference>
<organism evidence="1 2">
    <name type="scientific">Glossina austeni</name>
    <name type="common">Savannah tsetse fly</name>
    <dbReference type="NCBI Taxonomy" id="7395"/>
    <lineage>
        <taxon>Eukaryota</taxon>
        <taxon>Metazoa</taxon>
        <taxon>Ecdysozoa</taxon>
        <taxon>Arthropoda</taxon>
        <taxon>Hexapoda</taxon>
        <taxon>Insecta</taxon>
        <taxon>Pterygota</taxon>
        <taxon>Neoptera</taxon>
        <taxon>Endopterygota</taxon>
        <taxon>Diptera</taxon>
        <taxon>Brachycera</taxon>
        <taxon>Muscomorpha</taxon>
        <taxon>Hippoboscoidea</taxon>
        <taxon>Glossinidae</taxon>
        <taxon>Glossina</taxon>
    </lineage>
</organism>
<accession>A0A1A9UVN4</accession>
<evidence type="ECO:0000313" key="2">
    <source>
        <dbReference type="Proteomes" id="UP000078200"/>
    </source>
</evidence>
<evidence type="ECO:0000313" key="1">
    <source>
        <dbReference type="EnsemblMetazoa" id="GAUT017206-PA"/>
    </source>
</evidence>
<sequence length="135" mass="15320">MPKEYEVMVPTKLNCQFKFTVTSFSYASDEPLDKVSKSENDSVVEYLGVEISGVNLQFFVTCMYNPDNRNCLDEISICYQNSFNVDLYFNNLCAKQLPGSVADTGLKLDTDFVRFSQVALACNVFAFDLEKWGQI</sequence>
<protein>
    <submittedName>
        <fullName evidence="1">Uncharacterized protein</fullName>
    </submittedName>
</protein>
<dbReference type="Proteomes" id="UP000078200">
    <property type="component" value="Unassembled WGS sequence"/>
</dbReference>
<dbReference type="AlphaFoldDB" id="A0A1A9UVN4"/>
<name>A0A1A9UVN4_GLOAU</name>
<keyword evidence="2" id="KW-1185">Reference proteome</keyword>